<sequence>MTTSNPKTKRDRAAGRTHRHTAIQTIIDNHNQVRTDIDSLDNSVAVLQDEVCESRRLTDHLNGRVAQHTKDVNANVGFAMQCVVENERKLTETECAVGILQGAGKDQRKALAQLDRYTKRLHAKQTSMNHDLTLVRADLAEMEKKFITLAWINLGIWLAAALTILILLLI</sequence>
<protein>
    <submittedName>
        <fullName evidence="2">Uncharacterized protein</fullName>
    </submittedName>
</protein>
<dbReference type="AlphaFoldDB" id="A0A930L5D6"/>
<comment type="caution">
    <text evidence="2">The sequence shown here is derived from an EMBL/GenBank/DDBJ whole genome shotgun (WGS) entry which is preliminary data.</text>
</comment>
<proteinExistence type="predicted"/>
<accession>A0A930L5D6</accession>
<evidence type="ECO:0000313" key="3">
    <source>
        <dbReference type="Proteomes" id="UP000756427"/>
    </source>
</evidence>
<reference evidence="2" key="1">
    <citation type="submission" date="2020-04" db="EMBL/GenBank/DDBJ databases">
        <title>Deep metagenomics examines the oral microbiome during advanced dental caries in children, revealing novel taxa and co-occurrences with host molecules.</title>
        <authorList>
            <person name="Baker J.L."/>
            <person name="Morton J.T."/>
            <person name="Dinis M."/>
            <person name="Alvarez R."/>
            <person name="Tran N.C."/>
            <person name="Knight R."/>
            <person name="Edlund A."/>
        </authorList>
    </citation>
    <scope>NUCLEOTIDE SEQUENCE</scope>
    <source>
        <strain evidence="2">JCVI_44_bin.2</strain>
    </source>
</reference>
<evidence type="ECO:0000256" key="1">
    <source>
        <dbReference type="SAM" id="Phobius"/>
    </source>
</evidence>
<keyword evidence="1" id="KW-1133">Transmembrane helix</keyword>
<dbReference type="EMBL" id="JABZXR010000020">
    <property type="protein sequence ID" value="MBF1663986.1"/>
    <property type="molecule type" value="Genomic_DNA"/>
</dbReference>
<dbReference type="Proteomes" id="UP000756427">
    <property type="component" value="Unassembled WGS sequence"/>
</dbReference>
<name>A0A930L5D6_9MICC</name>
<organism evidence="2 3">
    <name type="scientific">Rothia mucilaginosa</name>
    <dbReference type="NCBI Taxonomy" id="43675"/>
    <lineage>
        <taxon>Bacteria</taxon>
        <taxon>Bacillati</taxon>
        <taxon>Actinomycetota</taxon>
        <taxon>Actinomycetes</taxon>
        <taxon>Micrococcales</taxon>
        <taxon>Micrococcaceae</taxon>
        <taxon>Rothia</taxon>
    </lineage>
</organism>
<gene>
    <name evidence="2" type="ORF">HXO64_05455</name>
</gene>
<keyword evidence="1" id="KW-0812">Transmembrane</keyword>
<keyword evidence="1" id="KW-0472">Membrane</keyword>
<evidence type="ECO:0000313" key="2">
    <source>
        <dbReference type="EMBL" id="MBF1663986.1"/>
    </source>
</evidence>
<dbReference type="RefSeq" id="WP_303975805.1">
    <property type="nucleotide sequence ID" value="NZ_JABZXR010000020.1"/>
</dbReference>
<feature type="transmembrane region" description="Helical" evidence="1">
    <location>
        <begin position="146"/>
        <end position="169"/>
    </location>
</feature>